<gene>
    <name evidence="2" type="ORF">C8D88_107212</name>
</gene>
<organism evidence="2 3">
    <name type="scientific">Lentzea atacamensis</name>
    <dbReference type="NCBI Taxonomy" id="531938"/>
    <lineage>
        <taxon>Bacteria</taxon>
        <taxon>Bacillati</taxon>
        <taxon>Actinomycetota</taxon>
        <taxon>Actinomycetes</taxon>
        <taxon>Pseudonocardiales</taxon>
        <taxon>Pseudonocardiaceae</taxon>
        <taxon>Lentzea</taxon>
    </lineage>
</organism>
<evidence type="ECO:0000313" key="2">
    <source>
        <dbReference type="EMBL" id="PWK85005.1"/>
    </source>
</evidence>
<evidence type="ECO:0000313" key="3">
    <source>
        <dbReference type="Proteomes" id="UP000246005"/>
    </source>
</evidence>
<keyword evidence="1" id="KW-1133">Transmembrane helix</keyword>
<reference evidence="2 3" key="1">
    <citation type="submission" date="2018-05" db="EMBL/GenBank/DDBJ databases">
        <title>Genomic Encyclopedia of Type Strains, Phase IV (KMG-IV): sequencing the most valuable type-strain genomes for metagenomic binning, comparative biology and taxonomic classification.</title>
        <authorList>
            <person name="Goeker M."/>
        </authorList>
    </citation>
    <scope>NUCLEOTIDE SEQUENCE [LARGE SCALE GENOMIC DNA]</scope>
    <source>
        <strain evidence="2 3">DSM 45480</strain>
    </source>
</reference>
<feature type="transmembrane region" description="Helical" evidence="1">
    <location>
        <begin position="77"/>
        <end position="100"/>
    </location>
</feature>
<feature type="transmembrane region" description="Helical" evidence="1">
    <location>
        <begin position="12"/>
        <end position="33"/>
    </location>
</feature>
<protein>
    <submittedName>
        <fullName evidence="2">Uncharacterized protein</fullName>
    </submittedName>
</protein>
<sequence>MTELDRGRVAALAGFAVPVILLVLTVVAFLHDFLEPIGWQGGEYAYTFVWIALGSALAGVAVRTAAPNPWRSIGSGLAWAGATGLVVVVVLVTVFLLALADWNPA</sequence>
<dbReference type="Proteomes" id="UP000246005">
    <property type="component" value="Unassembled WGS sequence"/>
</dbReference>
<comment type="caution">
    <text evidence="2">The sequence shown here is derived from an EMBL/GenBank/DDBJ whole genome shotgun (WGS) entry which is preliminary data.</text>
</comment>
<accession>A0A316HX71</accession>
<proteinExistence type="predicted"/>
<dbReference type="EMBL" id="QGHB01000007">
    <property type="protein sequence ID" value="PWK85005.1"/>
    <property type="molecule type" value="Genomic_DNA"/>
</dbReference>
<name>A0A316HX71_9PSEU</name>
<dbReference type="AlphaFoldDB" id="A0A316HX71"/>
<keyword evidence="1" id="KW-0472">Membrane</keyword>
<feature type="transmembrane region" description="Helical" evidence="1">
    <location>
        <begin position="45"/>
        <end position="65"/>
    </location>
</feature>
<dbReference type="RefSeq" id="WP_109638496.1">
    <property type="nucleotide sequence ID" value="NZ_QGHB01000007.1"/>
</dbReference>
<keyword evidence="1" id="KW-0812">Transmembrane</keyword>
<evidence type="ECO:0000256" key="1">
    <source>
        <dbReference type="SAM" id="Phobius"/>
    </source>
</evidence>